<keyword evidence="3" id="KW-0862">Zinc</keyword>
<evidence type="ECO:0000259" key="5">
    <source>
        <dbReference type="PROSITE" id="PS51891"/>
    </source>
</evidence>
<dbReference type="SUPFAM" id="SSF51316">
    <property type="entry name" value="Mss4-like"/>
    <property type="match status" value="1"/>
</dbReference>
<accession>A0A844QG71</accession>
<organism evidence="6 7">
    <name type="scientific">Nitratireductor arenosus</name>
    <dbReference type="NCBI Taxonomy" id="2682096"/>
    <lineage>
        <taxon>Bacteria</taxon>
        <taxon>Pseudomonadati</taxon>
        <taxon>Pseudomonadota</taxon>
        <taxon>Alphaproteobacteria</taxon>
        <taxon>Hyphomicrobiales</taxon>
        <taxon>Phyllobacteriaceae</taxon>
        <taxon>Nitratireductor</taxon>
    </lineage>
</organism>
<evidence type="ECO:0000256" key="4">
    <source>
        <dbReference type="ARBA" id="ARBA00023239"/>
    </source>
</evidence>
<proteinExistence type="inferred from homology"/>
<evidence type="ECO:0000256" key="3">
    <source>
        <dbReference type="ARBA" id="ARBA00022833"/>
    </source>
</evidence>
<evidence type="ECO:0000256" key="1">
    <source>
        <dbReference type="ARBA" id="ARBA00005495"/>
    </source>
</evidence>
<protein>
    <submittedName>
        <fullName evidence="6">Aldehyde-activating protein</fullName>
    </submittedName>
</protein>
<dbReference type="AlphaFoldDB" id="A0A844QG71"/>
<keyword evidence="4" id="KW-0456">Lyase</keyword>
<dbReference type="EMBL" id="WPHG01000002">
    <property type="protein sequence ID" value="MVA97043.1"/>
    <property type="molecule type" value="Genomic_DNA"/>
</dbReference>
<sequence length="135" mass="14176">MTQKTVGACLCGAVAFEISGAFEAFFLCHCRRCRKDTGSAHAANLFSSTATIAWPSGQDKIRTYRVPGTRHEKSFCTECGSAVPTLQADGAMLVVPAGSLDSPVEIRPTAHICCASRANWDTGLSAVPTLDGLPG</sequence>
<dbReference type="Proteomes" id="UP000463224">
    <property type="component" value="Unassembled WGS sequence"/>
</dbReference>
<dbReference type="PANTHER" id="PTHR33337:SF40">
    <property type="entry name" value="CENP-V_GFA DOMAIN-CONTAINING PROTEIN-RELATED"/>
    <property type="match status" value="1"/>
</dbReference>
<comment type="similarity">
    <text evidence="1">Belongs to the Gfa family.</text>
</comment>
<dbReference type="GO" id="GO:0046872">
    <property type="term" value="F:metal ion binding"/>
    <property type="evidence" value="ECO:0007669"/>
    <property type="project" value="UniProtKB-KW"/>
</dbReference>
<keyword evidence="2" id="KW-0479">Metal-binding</keyword>
<keyword evidence="7" id="KW-1185">Reference proteome</keyword>
<dbReference type="Gene3D" id="3.90.1590.10">
    <property type="entry name" value="glutathione-dependent formaldehyde- activating enzyme (gfa)"/>
    <property type="match status" value="1"/>
</dbReference>
<dbReference type="GO" id="GO:0016846">
    <property type="term" value="F:carbon-sulfur lyase activity"/>
    <property type="evidence" value="ECO:0007669"/>
    <property type="project" value="InterPro"/>
</dbReference>
<feature type="domain" description="CENP-V/GFA" evidence="5">
    <location>
        <begin position="5"/>
        <end position="121"/>
    </location>
</feature>
<dbReference type="InterPro" id="IPR011057">
    <property type="entry name" value="Mss4-like_sf"/>
</dbReference>
<dbReference type="PANTHER" id="PTHR33337">
    <property type="entry name" value="GFA DOMAIN-CONTAINING PROTEIN"/>
    <property type="match status" value="1"/>
</dbReference>
<dbReference type="RefSeq" id="WP_343040398.1">
    <property type="nucleotide sequence ID" value="NZ_WPHG01000002.1"/>
</dbReference>
<dbReference type="Pfam" id="PF04828">
    <property type="entry name" value="GFA"/>
    <property type="match status" value="1"/>
</dbReference>
<evidence type="ECO:0000256" key="2">
    <source>
        <dbReference type="ARBA" id="ARBA00022723"/>
    </source>
</evidence>
<evidence type="ECO:0000313" key="6">
    <source>
        <dbReference type="EMBL" id="MVA97043.1"/>
    </source>
</evidence>
<reference evidence="6 7" key="1">
    <citation type="submission" date="2019-12" db="EMBL/GenBank/DDBJ databases">
        <title>Nitratireductor arenosus sp. nov., Isolated from sea sand, Jeju island, South Korea.</title>
        <authorList>
            <person name="Kim W."/>
        </authorList>
    </citation>
    <scope>NUCLEOTIDE SEQUENCE [LARGE SCALE GENOMIC DNA]</scope>
    <source>
        <strain evidence="6 7">CAU 1489</strain>
    </source>
</reference>
<evidence type="ECO:0000313" key="7">
    <source>
        <dbReference type="Proteomes" id="UP000463224"/>
    </source>
</evidence>
<comment type="caution">
    <text evidence="6">The sequence shown here is derived from an EMBL/GenBank/DDBJ whole genome shotgun (WGS) entry which is preliminary data.</text>
</comment>
<name>A0A844QG71_9HYPH</name>
<dbReference type="InterPro" id="IPR006913">
    <property type="entry name" value="CENP-V/GFA"/>
</dbReference>
<gene>
    <name evidence="6" type="ORF">GN330_07250</name>
</gene>
<dbReference type="PROSITE" id="PS51891">
    <property type="entry name" value="CENP_V_GFA"/>
    <property type="match status" value="1"/>
</dbReference>